<evidence type="ECO:0000256" key="4">
    <source>
        <dbReference type="ARBA" id="ARBA00022776"/>
    </source>
</evidence>
<keyword evidence="9" id="KW-0539">Nucleus</keyword>
<dbReference type="OrthoDB" id="4056921at2759"/>
<dbReference type="GO" id="GO:0005634">
    <property type="term" value="C:nucleus"/>
    <property type="evidence" value="ECO:0007669"/>
    <property type="project" value="UniProtKB-SubCell"/>
</dbReference>
<dbReference type="AlphaFoldDB" id="A0A6A6D1N6"/>
<feature type="domain" description="Chromosome segregation protein Spc25 C-terminal" evidence="11">
    <location>
        <begin position="191"/>
        <end position="260"/>
    </location>
</feature>
<dbReference type="Gene3D" id="3.30.457.50">
    <property type="entry name" value="Chromosome segregation protein Spc25"/>
    <property type="match status" value="1"/>
</dbReference>
<evidence type="ECO:0000256" key="7">
    <source>
        <dbReference type="ARBA" id="ARBA00023306"/>
    </source>
</evidence>
<keyword evidence="5 9" id="KW-0995">Kinetochore</keyword>
<dbReference type="RefSeq" id="XP_033674226.1">
    <property type="nucleotide sequence ID" value="XM_033803988.1"/>
</dbReference>
<evidence type="ECO:0000313" key="13">
    <source>
        <dbReference type="Proteomes" id="UP000799537"/>
    </source>
</evidence>
<dbReference type="InterPro" id="IPR013255">
    <property type="entry name" value="Spc25_C"/>
</dbReference>
<evidence type="ECO:0000256" key="5">
    <source>
        <dbReference type="ARBA" id="ARBA00022838"/>
    </source>
</evidence>
<dbReference type="EMBL" id="ML993580">
    <property type="protein sequence ID" value="KAF2173337.1"/>
    <property type="molecule type" value="Genomic_DNA"/>
</dbReference>
<dbReference type="GO" id="GO:0031262">
    <property type="term" value="C:Ndc80 complex"/>
    <property type="evidence" value="ECO:0007669"/>
    <property type="project" value="InterPro"/>
</dbReference>
<dbReference type="PANTHER" id="PTHR14281">
    <property type="entry name" value="KINETOCHORE PROTEIN SPC25-RELATED"/>
    <property type="match status" value="1"/>
</dbReference>
<organism evidence="12 13">
    <name type="scientific">Zasmidium cellare ATCC 36951</name>
    <dbReference type="NCBI Taxonomy" id="1080233"/>
    <lineage>
        <taxon>Eukaryota</taxon>
        <taxon>Fungi</taxon>
        <taxon>Dikarya</taxon>
        <taxon>Ascomycota</taxon>
        <taxon>Pezizomycotina</taxon>
        <taxon>Dothideomycetes</taxon>
        <taxon>Dothideomycetidae</taxon>
        <taxon>Mycosphaerellales</taxon>
        <taxon>Mycosphaerellaceae</taxon>
        <taxon>Zasmidium</taxon>
    </lineage>
</organism>
<dbReference type="CDD" id="cd23784">
    <property type="entry name" value="RWD_Spc25"/>
    <property type="match status" value="1"/>
</dbReference>
<dbReference type="FunFam" id="3.30.457.50:FF:000001">
    <property type="entry name" value="Probable kinetochore protein spc25"/>
    <property type="match status" value="1"/>
</dbReference>
<evidence type="ECO:0000313" key="12">
    <source>
        <dbReference type="EMBL" id="KAF2173337.1"/>
    </source>
</evidence>
<evidence type="ECO:0000256" key="8">
    <source>
        <dbReference type="ARBA" id="ARBA00023328"/>
    </source>
</evidence>
<evidence type="ECO:0000256" key="9">
    <source>
        <dbReference type="RuleBase" id="RU367150"/>
    </source>
</evidence>
<dbReference type="Pfam" id="PF08234">
    <property type="entry name" value="Spindle_Spc25"/>
    <property type="match status" value="1"/>
</dbReference>
<dbReference type="Proteomes" id="UP000799537">
    <property type="component" value="Unassembled WGS sequence"/>
</dbReference>
<keyword evidence="3 9" id="KW-0132">Cell division</keyword>
<evidence type="ECO:0000256" key="1">
    <source>
        <dbReference type="ARBA" id="ARBA00006379"/>
    </source>
</evidence>
<keyword evidence="13" id="KW-1185">Reference proteome</keyword>
<feature type="coiled-coil region" evidence="10">
    <location>
        <begin position="122"/>
        <end position="156"/>
    </location>
</feature>
<comment type="subunit">
    <text evidence="9">Component of the NDC80 complex.</text>
</comment>
<dbReference type="InterPro" id="IPR045143">
    <property type="entry name" value="Spc25"/>
</dbReference>
<name>A0A6A6D1N6_ZASCE</name>
<keyword evidence="8 9" id="KW-0137">Centromere</keyword>
<evidence type="ECO:0000259" key="11">
    <source>
        <dbReference type="Pfam" id="PF08234"/>
    </source>
</evidence>
<dbReference type="GO" id="GO:0051301">
    <property type="term" value="P:cell division"/>
    <property type="evidence" value="ECO:0007669"/>
    <property type="project" value="UniProtKB-UniRule"/>
</dbReference>
<comment type="function">
    <text evidence="9">Acts as a component of the essential kinetochore-associated NDC80 complex, which is required for chromosome segregation and spindle checkpoint activity.</text>
</comment>
<sequence length="266" mass="30503">MAASMAASMMTPSRFGNSLSGGQAPYAAVGPSMADTLPTIDFNFNDLRERMAQFTVRFDEFIERGRKRVLEERNAFRMNVADLGDQQRQRKHSIAELESKSSNHAHIVARETQETEEMHEAIRSLTAQKEEHVSRRDQIKTEIASVQANIRQKREAQSAHQRALDEQARHNVPELRVWENCLAMRIEATGVDDRLRFVFLSIDERDAERECWFDFHIGSKDYTVVSTKPRLDKDDVESAQERLNETQELGVFLKSMRSLFAEAVTA</sequence>
<evidence type="ECO:0000256" key="10">
    <source>
        <dbReference type="SAM" id="Coils"/>
    </source>
</evidence>
<evidence type="ECO:0000256" key="6">
    <source>
        <dbReference type="ARBA" id="ARBA00023054"/>
    </source>
</evidence>
<keyword evidence="6 10" id="KW-0175">Coiled coil</keyword>
<proteinExistence type="inferred from homology"/>
<keyword evidence="7 9" id="KW-0131">Cell cycle</keyword>
<keyword evidence="4 9" id="KW-0498">Mitosis</keyword>
<evidence type="ECO:0000256" key="3">
    <source>
        <dbReference type="ARBA" id="ARBA00022618"/>
    </source>
</evidence>
<evidence type="ECO:0000256" key="2">
    <source>
        <dbReference type="ARBA" id="ARBA00022454"/>
    </source>
</evidence>
<accession>A0A6A6D1N6</accession>
<reference evidence="12" key="1">
    <citation type="journal article" date="2020" name="Stud. Mycol.">
        <title>101 Dothideomycetes genomes: a test case for predicting lifestyles and emergence of pathogens.</title>
        <authorList>
            <person name="Haridas S."/>
            <person name="Albert R."/>
            <person name="Binder M."/>
            <person name="Bloem J."/>
            <person name="Labutti K."/>
            <person name="Salamov A."/>
            <person name="Andreopoulos B."/>
            <person name="Baker S."/>
            <person name="Barry K."/>
            <person name="Bills G."/>
            <person name="Bluhm B."/>
            <person name="Cannon C."/>
            <person name="Castanera R."/>
            <person name="Culley D."/>
            <person name="Daum C."/>
            <person name="Ezra D."/>
            <person name="Gonzalez J."/>
            <person name="Henrissat B."/>
            <person name="Kuo A."/>
            <person name="Liang C."/>
            <person name="Lipzen A."/>
            <person name="Lutzoni F."/>
            <person name="Magnuson J."/>
            <person name="Mondo S."/>
            <person name="Nolan M."/>
            <person name="Ohm R."/>
            <person name="Pangilinan J."/>
            <person name="Park H.-J."/>
            <person name="Ramirez L."/>
            <person name="Alfaro M."/>
            <person name="Sun H."/>
            <person name="Tritt A."/>
            <person name="Yoshinaga Y."/>
            <person name="Zwiers L.-H."/>
            <person name="Turgeon B."/>
            <person name="Goodwin S."/>
            <person name="Spatafora J."/>
            <person name="Crous P."/>
            <person name="Grigoriev I."/>
        </authorList>
    </citation>
    <scope>NUCLEOTIDE SEQUENCE</scope>
    <source>
        <strain evidence="12">ATCC 36951</strain>
    </source>
</reference>
<gene>
    <name evidence="12" type="ORF">M409DRAFT_17277</name>
</gene>
<dbReference type="GO" id="GO:0007059">
    <property type="term" value="P:chromosome segregation"/>
    <property type="evidence" value="ECO:0007669"/>
    <property type="project" value="InterPro"/>
</dbReference>
<dbReference type="PANTHER" id="PTHR14281:SF0">
    <property type="entry name" value="KINETOCHORE PROTEIN SPC25"/>
    <property type="match status" value="1"/>
</dbReference>
<comment type="similarity">
    <text evidence="1 9">Belongs to the SPC25 family.</text>
</comment>
<comment type="subcellular location">
    <subcellularLocation>
        <location evidence="9">Nucleus</location>
    </subcellularLocation>
    <subcellularLocation>
        <location evidence="9">Chromosome</location>
        <location evidence="9">Centromere</location>
        <location evidence="9">Kinetochore</location>
    </subcellularLocation>
</comment>
<protein>
    <recommendedName>
        <fullName evidence="9">Kinetochore protein SPC25</fullName>
    </recommendedName>
</protein>
<dbReference type="GeneID" id="54557260"/>
<keyword evidence="2 9" id="KW-0158">Chromosome</keyword>